<feature type="region of interest" description="Disordered" evidence="7">
    <location>
        <begin position="162"/>
        <end position="194"/>
    </location>
</feature>
<evidence type="ECO:0000256" key="4">
    <source>
        <dbReference type="ARBA" id="ARBA00023015"/>
    </source>
</evidence>
<organism evidence="8 9">
    <name type="scientific">Ancylostoma ceylanicum</name>
    <dbReference type="NCBI Taxonomy" id="53326"/>
    <lineage>
        <taxon>Eukaryota</taxon>
        <taxon>Metazoa</taxon>
        <taxon>Ecdysozoa</taxon>
        <taxon>Nematoda</taxon>
        <taxon>Chromadorea</taxon>
        <taxon>Rhabditida</taxon>
        <taxon>Rhabditina</taxon>
        <taxon>Rhabditomorpha</taxon>
        <taxon>Strongyloidea</taxon>
        <taxon>Ancylostomatidae</taxon>
        <taxon>Ancylostomatinae</taxon>
        <taxon>Ancylostoma</taxon>
    </lineage>
</organism>
<dbReference type="GO" id="GO:0005634">
    <property type="term" value="C:nucleus"/>
    <property type="evidence" value="ECO:0007669"/>
    <property type="project" value="UniProtKB-SubCell"/>
</dbReference>
<evidence type="ECO:0000256" key="2">
    <source>
        <dbReference type="ARBA" id="ARBA00007117"/>
    </source>
</evidence>
<dbReference type="GO" id="GO:0035267">
    <property type="term" value="C:NuA4 histone acetyltransferase complex"/>
    <property type="evidence" value="ECO:0007669"/>
    <property type="project" value="TreeGrafter"/>
</dbReference>
<protein>
    <submittedName>
        <fullName evidence="8">CT20 family protein</fullName>
    </submittedName>
</protein>
<evidence type="ECO:0000256" key="5">
    <source>
        <dbReference type="ARBA" id="ARBA00023163"/>
    </source>
</evidence>
<evidence type="ECO:0000313" key="8">
    <source>
        <dbReference type="EMBL" id="EPB75962.1"/>
    </source>
</evidence>
<proteinExistence type="inferred from homology"/>
<gene>
    <name evidence="8" type="ORF">ANCCEY_04937</name>
</gene>
<name>A0A0D6M7X2_9BILA</name>
<dbReference type="GO" id="GO:0006357">
    <property type="term" value="P:regulation of transcription by RNA polymerase II"/>
    <property type="evidence" value="ECO:0007669"/>
    <property type="project" value="TreeGrafter"/>
</dbReference>
<evidence type="ECO:0000256" key="7">
    <source>
        <dbReference type="SAM" id="MobiDB-lite"/>
    </source>
</evidence>
<dbReference type="InterPro" id="IPR012423">
    <property type="entry name" value="Eaf7/MRGBP"/>
</dbReference>
<evidence type="ECO:0000256" key="1">
    <source>
        <dbReference type="ARBA" id="ARBA00004123"/>
    </source>
</evidence>
<evidence type="ECO:0000256" key="3">
    <source>
        <dbReference type="ARBA" id="ARBA00022853"/>
    </source>
</evidence>
<dbReference type="Proteomes" id="UP000054495">
    <property type="component" value="Unassembled WGS sequence"/>
</dbReference>
<dbReference type="EMBL" id="KE124880">
    <property type="protein sequence ID" value="EPB75962.1"/>
    <property type="molecule type" value="Genomic_DNA"/>
</dbReference>
<keyword evidence="3" id="KW-0156">Chromatin regulator</keyword>
<dbReference type="PANTHER" id="PTHR13581">
    <property type="entry name" value="MRG-BINDING PROTEIN"/>
    <property type="match status" value="1"/>
</dbReference>
<comment type="subcellular location">
    <subcellularLocation>
        <location evidence="1">Nucleus</location>
    </subcellularLocation>
</comment>
<keyword evidence="4" id="KW-0805">Transcription regulation</keyword>
<dbReference type="PANTHER" id="PTHR13581:SF5">
    <property type="entry name" value="MRG_MORF4L-BINDING PROTEIN"/>
    <property type="match status" value="1"/>
</dbReference>
<dbReference type="AlphaFoldDB" id="A0A0D6M7X2"/>
<reference evidence="8 9" key="1">
    <citation type="submission" date="2013-05" db="EMBL/GenBank/DDBJ databases">
        <title>Draft genome of the parasitic nematode Anyclostoma ceylanicum.</title>
        <authorList>
            <person name="Mitreva M."/>
        </authorList>
    </citation>
    <scope>NUCLEOTIDE SEQUENCE [LARGE SCALE GENOMIC DNA]</scope>
</reference>
<evidence type="ECO:0000313" key="9">
    <source>
        <dbReference type="Proteomes" id="UP000054495"/>
    </source>
</evidence>
<evidence type="ECO:0000256" key="6">
    <source>
        <dbReference type="ARBA" id="ARBA00023242"/>
    </source>
</evidence>
<dbReference type="GO" id="GO:0006325">
    <property type="term" value="P:chromatin organization"/>
    <property type="evidence" value="ECO:0007669"/>
    <property type="project" value="UniProtKB-KW"/>
</dbReference>
<sequence length="194" mass="22709">MHGNEDSKSGKMTRGQIMDTFFAPLEELKRKEKEPQWCELSEMRLFQLIIRYKPAGVNKHFMLSSIRKHMCKLYEDEEAFEYYLNDADLELVRSRKDLPIAERTLSFEPRYRIRPTSEQIEERLKKYWDMTVIEYNEGVPDGFEVHSEFFLPDGQFSELMKEKEEANAAAATSGPISSSKRRSRRGGTPDSADH</sequence>
<keyword evidence="5" id="KW-0804">Transcription</keyword>
<comment type="similarity">
    <text evidence="2">Belongs to the EAF7 family.</text>
</comment>
<keyword evidence="9" id="KW-1185">Reference proteome</keyword>
<dbReference type="Pfam" id="PF07904">
    <property type="entry name" value="Eaf7"/>
    <property type="match status" value="1"/>
</dbReference>
<keyword evidence="6" id="KW-0539">Nucleus</keyword>
<accession>A0A0D6M7X2</accession>